<keyword evidence="3" id="KW-0689">Ribosomal protein</keyword>
<evidence type="ECO:0000256" key="3">
    <source>
        <dbReference type="ARBA" id="ARBA00022980"/>
    </source>
</evidence>
<comment type="caution">
    <text evidence="8">The sequence shown here is derived from an EMBL/GenBank/DDBJ whole genome shotgun (WGS) entry which is preliminary data.</text>
</comment>
<evidence type="ECO:0000256" key="4">
    <source>
        <dbReference type="ARBA" id="ARBA00023128"/>
    </source>
</evidence>
<dbReference type="Gene3D" id="6.10.330.20">
    <property type="match status" value="1"/>
</dbReference>
<organism evidence="8 9">
    <name type="scientific">Linderina pennispora</name>
    <dbReference type="NCBI Taxonomy" id="61395"/>
    <lineage>
        <taxon>Eukaryota</taxon>
        <taxon>Fungi</taxon>
        <taxon>Fungi incertae sedis</taxon>
        <taxon>Zoopagomycota</taxon>
        <taxon>Kickxellomycotina</taxon>
        <taxon>Kickxellomycetes</taxon>
        <taxon>Kickxellales</taxon>
        <taxon>Kickxellaceae</taxon>
        <taxon>Linderina</taxon>
    </lineage>
</organism>
<sequence>MFNRLGALTTRRAGVRRGLEEFFEKGQRLPVKQDPTGRAWAASELRQKSWEDLQKLWYVVLKERNVLASQVEEAARLKIPPQFFSNRSRIIKCKKTMARIKTVLNERRLAWEKTEQAKEEAERQMRMKIRAARIGEKKPEAVAAETAAAAAEKAPEPTTV</sequence>
<dbReference type="InterPro" id="IPR036049">
    <property type="entry name" value="Ribosomal_uL29_sf"/>
</dbReference>
<keyword evidence="5" id="KW-0687">Ribonucleoprotein</keyword>
<keyword evidence="9" id="KW-1185">Reference proteome</keyword>
<dbReference type="SUPFAM" id="SSF46561">
    <property type="entry name" value="Ribosomal protein L29 (L29p)"/>
    <property type="match status" value="1"/>
</dbReference>
<dbReference type="Proteomes" id="UP000193922">
    <property type="component" value="Unassembled WGS sequence"/>
</dbReference>
<reference evidence="8 9" key="1">
    <citation type="submission" date="2016-07" db="EMBL/GenBank/DDBJ databases">
        <title>Pervasive Adenine N6-methylation of Active Genes in Fungi.</title>
        <authorList>
            <consortium name="DOE Joint Genome Institute"/>
            <person name="Mondo S.J."/>
            <person name="Dannebaum R.O."/>
            <person name="Kuo R.C."/>
            <person name="Labutti K."/>
            <person name="Haridas S."/>
            <person name="Kuo A."/>
            <person name="Salamov A."/>
            <person name="Ahrendt S.R."/>
            <person name="Lipzen A."/>
            <person name="Sullivan W."/>
            <person name="Andreopoulos W.B."/>
            <person name="Clum A."/>
            <person name="Lindquist E."/>
            <person name="Daum C."/>
            <person name="Ramamoorthy G.K."/>
            <person name="Gryganskyi A."/>
            <person name="Culley D."/>
            <person name="Magnuson J.K."/>
            <person name="James T.Y."/>
            <person name="O'Malley M.A."/>
            <person name="Stajich J.E."/>
            <person name="Spatafora J.W."/>
            <person name="Visel A."/>
            <person name="Grigoriev I.V."/>
        </authorList>
    </citation>
    <scope>NUCLEOTIDE SEQUENCE [LARGE SCALE GENOMIC DNA]</scope>
    <source>
        <strain evidence="8 9">ATCC 12442</strain>
    </source>
</reference>
<evidence type="ECO:0000256" key="7">
    <source>
        <dbReference type="ARBA" id="ARBA00035399"/>
    </source>
</evidence>
<dbReference type="Pfam" id="PF06984">
    <property type="entry name" value="MRP-L47"/>
    <property type="match status" value="1"/>
</dbReference>
<name>A0A1Y1WGV0_9FUNG</name>
<dbReference type="RefSeq" id="XP_040746130.1">
    <property type="nucleotide sequence ID" value="XM_040886465.1"/>
</dbReference>
<dbReference type="OrthoDB" id="270763at2759"/>
<keyword evidence="4" id="KW-0496">Mitochondrion</keyword>
<evidence type="ECO:0000313" key="9">
    <source>
        <dbReference type="Proteomes" id="UP000193922"/>
    </source>
</evidence>
<comment type="similarity">
    <text evidence="2">Belongs to the universal ribosomal protein uL29 family.</text>
</comment>
<dbReference type="GeneID" id="63803113"/>
<dbReference type="GO" id="GO:0005762">
    <property type="term" value="C:mitochondrial large ribosomal subunit"/>
    <property type="evidence" value="ECO:0007669"/>
    <property type="project" value="TreeGrafter"/>
</dbReference>
<dbReference type="GO" id="GO:0032543">
    <property type="term" value="P:mitochondrial translation"/>
    <property type="evidence" value="ECO:0007669"/>
    <property type="project" value="TreeGrafter"/>
</dbReference>
<dbReference type="GO" id="GO:0003735">
    <property type="term" value="F:structural constituent of ribosome"/>
    <property type="evidence" value="ECO:0007669"/>
    <property type="project" value="InterPro"/>
</dbReference>
<dbReference type="InterPro" id="IPR010729">
    <property type="entry name" value="Ribosomal_uL29_mit"/>
</dbReference>
<dbReference type="InterPro" id="IPR038340">
    <property type="entry name" value="MRP-L47_sf"/>
</dbReference>
<evidence type="ECO:0000256" key="5">
    <source>
        <dbReference type="ARBA" id="ARBA00023274"/>
    </source>
</evidence>
<evidence type="ECO:0000256" key="6">
    <source>
        <dbReference type="ARBA" id="ARBA00035289"/>
    </source>
</evidence>
<evidence type="ECO:0000313" key="8">
    <source>
        <dbReference type="EMBL" id="ORX72790.1"/>
    </source>
</evidence>
<evidence type="ECO:0000256" key="1">
    <source>
        <dbReference type="ARBA" id="ARBA00004173"/>
    </source>
</evidence>
<dbReference type="PANTHER" id="PTHR21183:SF18">
    <property type="entry name" value="LARGE RIBOSOMAL SUBUNIT PROTEIN UL29M"/>
    <property type="match status" value="1"/>
</dbReference>
<evidence type="ECO:0000256" key="2">
    <source>
        <dbReference type="ARBA" id="ARBA00009254"/>
    </source>
</evidence>
<dbReference type="AlphaFoldDB" id="A0A1Y1WGV0"/>
<protein>
    <recommendedName>
        <fullName evidence="6">Large ribosomal subunit protein uL29m</fullName>
    </recommendedName>
    <alternativeName>
        <fullName evidence="7">54S ribosomal protein L4, mitochondrial</fullName>
    </alternativeName>
</protein>
<dbReference type="PANTHER" id="PTHR21183">
    <property type="entry name" value="RIBOSOMAL PROTEIN L47, MITOCHONDRIAL-RELATED"/>
    <property type="match status" value="1"/>
</dbReference>
<dbReference type="EMBL" id="MCFD01000002">
    <property type="protein sequence ID" value="ORX72790.1"/>
    <property type="molecule type" value="Genomic_DNA"/>
</dbReference>
<proteinExistence type="inferred from homology"/>
<comment type="subcellular location">
    <subcellularLocation>
        <location evidence="1">Mitochondrion</location>
    </subcellularLocation>
</comment>
<gene>
    <name evidence="8" type="ORF">DL89DRAFT_264987</name>
</gene>
<dbReference type="STRING" id="61395.A0A1Y1WGV0"/>
<accession>A0A1Y1WGV0</accession>